<protein>
    <submittedName>
        <fullName evidence="2">Pyridoxamine 5'-phosphate oxidase</fullName>
    </submittedName>
</protein>
<dbReference type="EMBL" id="FZOF01000019">
    <property type="protein sequence ID" value="SNT27511.1"/>
    <property type="molecule type" value="Genomic_DNA"/>
</dbReference>
<accession>A0A239LAL2</accession>
<dbReference type="RefSeq" id="WP_089226872.1">
    <property type="nucleotide sequence ID" value="NZ_FZOF01000019.1"/>
</dbReference>
<proteinExistence type="predicted"/>
<dbReference type="SUPFAM" id="SSF50475">
    <property type="entry name" value="FMN-binding split barrel"/>
    <property type="match status" value="1"/>
</dbReference>
<dbReference type="Gene3D" id="2.30.110.10">
    <property type="entry name" value="Electron Transport, Fmn-binding Protein, Chain A"/>
    <property type="match status" value="1"/>
</dbReference>
<dbReference type="Pfam" id="PF01243">
    <property type="entry name" value="PNPOx_N"/>
    <property type="match status" value="1"/>
</dbReference>
<dbReference type="InterPro" id="IPR011576">
    <property type="entry name" value="Pyridox_Oxase_N"/>
</dbReference>
<dbReference type="InterPro" id="IPR012349">
    <property type="entry name" value="Split_barrel_FMN-bd"/>
</dbReference>
<reference evidence="2 3" key="1">
    <citation type="submission" date="2017-06" db="EMBL/GenBank/DDBJ databases">
        <authorList>
            <person name="Kim H.J."/>
            <person name="Triplett B.A."/>
        </authorList>
    </citation>
    <scope>NUCLEOTIDE SEQUENCE [LARGE SCALE GENOMIC DNA]</scope>
    <source>
        <strain evidence="2 3">CGMCC 4.1858</strain>
    </source>
</reference>
<evidence type="ECO:0000313" key="2">
    <source>
        <dbReference type="EMBL" id="SNT27511.1"/>
    </source>
</evidence>
<sequence length="147" mass="16565">MTLTLRERHAGAMVRLRDDEDVWVATADGEGAPCLVPLSFWWDGQELWLATRRTNPTGRNLEASGRVRLSLGHTRDLVLIDGTARVVEFARLPHGVGDAFAAKAVWDPRGDGPSYAFYAVRPQWVQAWGTVTEMRDRDLMKEGVWLF</sequence>
<dbReference type="OrthoDB" id="3627463at2"/>
<evidence type="ECO:0000313" key="3">
    <source>
        <dbReference type="Proteomes" id="UP000198280"/>
    </source>
</evidence>
<feature type="domain" description="Pyridoxamine 5'-phosphate oxidase N-terminal" evidence="1">
    <location>
        <begin position="22"/>
        <end position="128"/>
    </location>
</feature>
<keyword evidence="3" id="KW-1185">Reference proteome</keyword>
<name>A0A239LAL2_9ACTN</name>
<evidence type="ECO:0000259" key="1">
    <source>
        <dbReference type="Pfam" id="PF01243"/>
    </source>
</evidence>
<dbReference type="Proteomes" id="UP000198280">
    <property type="component" value="Unassembled WGS sequence"/>
</dbReference>
<dbReference type="AlphaFoldDB" id="A0A239LAL2"/>
<gene>
    <name evidence="2" type="ORF">SAMN05216252_11913</name>
</gene>
<organism evidence="2 3">
    <name type="scientific">Actinacidiphila glaucinigra</name>
    <dbReference type="NCBI Taxonomy" id="235986"/>
    <lineage>
        <taxon>Bacteria</taxon>
        <taxon>Bacillati</taxon>
        <taxon>Actinomycetota</taxon>
        <taxon>Actinomycetes</taxon>
        <taxon>Kitasatosporales</taxon>
        <taxon>Streptomycetaceae</taxon>
        <taxon>Actinacidiphila</taxon>
    </lineage>
</organism>